<keyword evidence="7" id="KW-1185">Reference proteome</keyword>
<dbReference type="InterPro" id="IPR014030">
    <property type="entry name" value="Ketoacyl_synth_N"/>
</dbReference>
<keyword evidence="1" id="KW-0596">Phosphopantetheine</keyword>
<dbReference type="Pfam" id="PF00550">
    <property type="entry name" value="PP-binding"/>
    <property type="match status" value="1"/>
</dbReference>
<dbReference type="Pfam" id="PF00975">
    <property type="entry name" value="Thioesterase"/>
    <property type="match status" value="1"/>
</dbReference>
<dbReference type="RefSeq" id="WP_206101774.1">
    <property type="nucleotide sequence ID" value="NZ_CP070969.1"/>
</dbReference>
<evidence type="ECO:0000259" key="4">
    <source>
        <dbReference type="PROSITE" id="PS50075"/>
    </source>
</evidence>
<dbReference type="EMBL" id="CP070969">
    <property type="protein sequence ID" value="QSF44180.1"/>
    <property type="molecule type" value="Genomic_DNA"/>
</dbReference>
<dbReference type="InterPro" id="IPR036736">
    <property type="entry name" value="ACP-like_sf"/>
</dbReference>
<dbReference type="InterPro" id="IPR016039">
    <property type="entry name" value="Thiolase-like"/>
</dbReference>
<evidence type="ECO:0000313" key="6">
    <source>
        <dbReference type="EMBL" id="QSF44180.1"/>
    </source>
</evidence>
<dbReference type="Pfam" id="PF00109">
    <property type="entry name" value="ketoacyl-synt"/>
    <property type="match status" value="1"/>
</dbReference>
<dbReference type="Gene3D" id="1.10.1200.10">
    <property type="entry name" value="ACP-like"/>
    <property type="match status" value="1"/>
</dbReference>
<evidence type="ECO:0008006" key="8">
    <source>
        <dbReference type="Google" id="ProtNLM"/>
    </source>
</evidence>
<dbReference type="InterPro" id="IPR029058">
    <property type="entry name" value="AB_hydrolase_fold"/>
</dbReference>
<dbReference type="Proteomes" id="UP000663452">
    <property type="component" value="Chromosome"/>
</dbReference>
<dbReference type="InterPro" id="IPR018201">
    <property type="entry name" value="Ketoacyl_synth_AS"/>
</dbReference>
<dbReference type="Gene3D" id="3.40.47.10">
    <property type="match status" value="1"/>
</dbReference>
<evidence type="ECO:0000259" key="5">
    <source>
        <dbReference type="PROSITE" id="PS52004"/>
    </source>
</evidence>
<dbReference type="PANTHER" id="PTHR43775">
    <property type="entry name" value="FATTY ACID SYNTHASE"/>
    <property type="match status" value="1"/>
</dbReference>
<evidence type="ECO:0000256" key="2">
    <source>
        <dbReference type="ARBA" id="ARBA00022553"/>
    </source>
</evidence>
<name>A0ABX7L7J9_9BACL</name>
<feature type="domain" description="Ketosynthase family 3 (KS3)" evidence="5">
    <location>
        <begin position="6"/>
        <end position="430"/>
    </location>
</feature>
<dbReference type="SUPFAM" id="SSF53474">
    <property type="entry name" value="alpha/beta-Hydrolases"/>
    <property type="match status" value="1"/>
</dbReference>
<evidence type="ECO:0000313" key="7">
    <source>
        <dbReference type="Proteomes" id="UP000663452"/>
    </source>
</evidence>
<dbReference type="InterPro" id="IPR020841">
    <property type="entry name" value="PKS_Beta-ketoAc_synthase_dom"/>
</dbReference>
<reference evidence="6 7" key="1">
    <citation type="submission" date="2021-02" db="EMBL/GenBank/DDBJ databases">
        <title>Paenibacillus tianjinensis sp. nov.</title>
        <authorList>
            <person name="Liu H."/>
        </authorList>
    </citation>
    <scope>NUCLEOTIDE SEQUENCE [LARGE SCALE GENOMIC DNA]</scope>
    <source>
        <strain evidence="6 7">TB2019</strain>
    </source>
</reference>
<keyword evidence="3" id="KW-0808">Transferase</keyword>
<dbReference type="InterPro" id="IPR009081">
    <property type="entry name" value="PP-bd_ACP"/>
</dbReference>
<dbReference type="Pfam" id="PF02801">
    <property type="entry name" value="Ketoacyl-synt_C"/>
    <property type="match status" value="1"/>
</dbReference>
<accession>A0ABX7L7J9</accession>
<dbReference type="PROSITE" id="PS52004">
    <property type="entry name" value="KS3_2"/>
    <property type="match status" value="1"/>
</dbReference>
<dbReference type="InterPro" id="IPR001031">
    <property type="entry name" value="Thioesterase"/>
</dbReference>
<dbReference type="SUPFAM" id="SSF47336">
    <property type="entry name" value="ACP-like"/>
    <property type="match status" value="1"/>
</dbReference>
<keyword evidence="2" id="KW-0597">Phosphoprotein</keyword>
<dbReference type="PANTHER" id="PTHR43775:SF37">
    <property type="entry name" value="SI:DKEY-61P9.11"/>
    <property type="match status" value="1"/>
</dbReference>
<dbReference type="PROSITE" id="PS00606">
    <property type="entry name" value="KS3_1"/>
    <property type="match status" value="1"/>
</dbReference>
<gene>
    <name evidence="6" type="ORF">JRJ22_23635</name>
</gene>
<feature type="domain" description="Carrier" evidence="4">
    <location>
        <begin position="772"/>
        <end position="847"/>
    </location>
</feature>
<dbReference type="SUPFAM" id="SSF53901">
    <property type="entry name" value="Thiolase-like"/>
    <property type="match status" value="1"/>
</dbReference>
<dbReference type="InterPro" id="IPR014031">
    <property type="entry name" value="Ketoacyl_synth_C"/>
</dbReference>
<dbReference type="PROSITE" id="PS50075">
    <property type="entry name" value="CARRIER"/>
    <property type="match status" value="1"/>
</dbReference>
<evidence type="ECO:0000256" key="1">
    <source>
        <dbReference type="ARBA" id="ARBA00022450"/>
    </source>
</evidence>
<dbReference type="Gene3D" id="1.10.1240.100">
    <property type="match status" value="1"/>
</dbReference>
<dbReference type="Pfam" id="PF22621">
    <property type="entry name" value="CurL-like_PKS_C"/>
    <property type="match status" value="1"/>
</dbReference>
<organism evidence="6 7">
    <name type="scientific">Paenibacillus tianjinensis</name>
    <dbReference type="NCBI Taxonomy" id="2810347"/>
    <lineage>
        <taxon>Bacteria</taxon>
        <taxon>Bacillati</taxon>
        <taxon>Bacillota</taxon>
        <taxon>Bacilli</taxon>
        <taxon>Bacillales</taxon>
        <taxon>Paenibacillaceae</taxon>
        <taxon>Paenibacillus</taxon>
    </lineage>
</organism>
<dbReference type="InterPro" id="IPR050091">
    <property type="entry name" value="PKS_NRPS_Biosynth_Enz"/>
</dbReference>
<evidence type="ECO:0000256" key="3">
    <source>
        <dbReference type="ARBA" id="ARBA00022679"/>
    </source>
</evidence>
<proteinExistence type="predicted"/>
<dbReference type="SMART" id="SM00825">
    <property type="entry name" value="PKS_KS"/>
    <property type="match status" value="1"/>
</dbReference>
<dbReference type="Gene3D" id="3.30.70.3290">
    <property type="match status" value="1"/>
</dbReference>
<sequence length="1144" mass="126143">MDKDTSYDIAIIGMSCRVPDAGNLDEFWDNLMQGRESIQFFSTEEMAREGEVAFTKSNYVNAGGVLEEIEGFDSNFFDMSSSEADISDPQHLIFLEAVWSALEDSGNIPGRYPGIIGMFGSSSTNTYLYRNLLPNRDLMDTLGIHPLLIGNEKDFLSTRVSYKLGLTGPSMTVQTACSSSLVAVHMAIQSLLNGECTMAAAGGVTVRSAQRVGYEFSEGGILSPDGVCRAFDENANGTVTGNGVGVVILKRYEDAVREGDSIYAVIKSSAVRNDGLHKVGFTAPGIEGQIQTIRDALNLSGVRPEDISYVEAHGTGTRLGDPVELSALCQVYAEYTDQKAFCALGSVKSSIGHLDVAAGIVGLIKVALMLRYRKLVPTVNFLSPNPELNLEKSPFYINTECEEWESEGTRFAGISSFGLGGTNCHIILEEHVPERTKGEDRPLYLVPLSAKTETSLISYTDKLLNQLEKTGYQLADVACTLATGRKPFNYRRAIVCRNLEELKTKLGSTTEITKSPSRPLPLTLLVSDMDVGILDKLYPHISACGGSFASSLLASSEILGRHGLTCSDLLDCAAGRVCTERPAWLTKQAAVRAASYICNCALISGMITDFGLMPNTYAYTGDGHYAIKVLLGQIRVEDVVEILLEVPVSSGRGRGTDADIQSAVENYDRSRRSGHILHVGCMELIMDAAEQVHQIVGNQDDVADYSLFQCIMETMGALWCGGITIDWEKFYEGLAARRVSLATYSFERTRHWIEAKPQTEPGITVPNEAGCRSPEEVASRLIEIWRRHLPVEQVNMDTDFFLAGGDSFRAIQIQAQISQEFGAKLSLSRFIAEPTLGAQVQQLLSKLKGENVQHAKTGEPDERVVRLRSGDDAQPPVFLIHPAGGTVMVYKALIQELDCNRNIFAIQVGMSAERAGEKKECIEETAAEYIQIMKRLYPQGPYIIGGHSYGGNVAFEMSLQLQRTGDLVEELLLFDSHPPKAYFNNKVMTEEKFLEAFPIIASLYFPNDNSREDRGVPSVRVITQPREDIAGIVGYLKKYSTQLSLLPDEEIKHFFQVWVSNHNALRTHNPQEVYNGRLHFFQAQQPQPGEILEILNINLQPGMDLADWGRLSADFWVYPIPGTHYSMLNEPNVRIMARSLEKIL</sequence>
<protein>
    <recommendedName>
        <fullName evidence="8">Acyl transferase domain-containing protein</fullName>
    </recommendedName>
</protein>
<dbReference type="CDD" id="cd00833">
    <property type="entry name" value="PKS"/>
    <property type="match status" value="1"/>
</dbReference>
<dbReference type="Gene3D" id="3.40.50.1820">
    <property type="entry name" value="alpha/beta hydrolase"/>
    <property type="match status" value="1"/>
</dbReference>